<evidence type="ECO:0000259" key="6">
    <source>
        <dbReference type="PROSITE" id="PS50850"/>
    </source>
</evidence>
<dbReference type="Gene3D" id="1.20.1720.10">
    <property type="entry name" value="Multidrug resistance protein D"/>
    <property type="match status" value="1"/>
</dbReference>
<dbReference type="PROSITE" id="PS50850">
    <property type="entry name" value="MFS"/>
    <property type="match status" value="1"/>
</dbReference>
<dbReference type="InterPro" id="IPR011701">
    <property type="entry name" value="MFS"/>
</dbReference>
<gene>
    <name evidence="7" type="ORF">P280DRAFT_438777</name>
</gene>
<sequence length="509" mass="54750">MSTLYLTMFIVALDKTIIGTAIPRITDDFHSLLSIGWYASSYLLTLCGFQLLWGRIYTFYPAKTCFIIALLIFEVGSAMCGAAPTSNVFILGRAIAGLGSAGIMSGSVIVMIETVPLEKRPGFQGLLGGTFAIASVVGPLLGGVFTEHVSWRWCFYINLPCGAVAVAIQLLVFKSPAKEKKRVSLAQQFRQLDPIGMVFFLPSIICLLLALQWGGTTYAWSSWRIILLLVLFAVLAIGFVVVQVWMPETATIPLRILKQRTIAAGAFYSFTAYSSMFIITYYIPTFFQALKDFSPTESGEALLPFIVALFIGAIVAGGLVQHLGYPSPFMILSSIILTVGAGMISTWSVTVGSNRWIGFQFIVGLGTGLGMQQPNLLAQIVLPKEDAAMGVTLPFFAQNLGGAVFVSVAQNLFTVTLATQVNKIPGVHVSRQEIVEMGATSIRNLVPEGMVGLFLDGYRIAIRNVVYLGVGLAAASIIGSVLVEFRSVKEGKTDGGEKGGKEAVDKADV</sequence>
<feature type="transmembrane region" description="Helical" evidence="5">
    <location>
        <begin position="225"/>
        <end position="246"/>
    </location>
</feature>
<dbReference type="FunFam" id="1.20.1250.20:FF:000196">
    <property type="entry name" value="MFS toxin efflux pump (AflT)"/>
    <property type="match status" value="1"/>
</dbReference>
<feature type="transmembrane region" description="Helical" evidence="5">
    <location>
        <begin position="65"/>
        <end position="84"/>
    </location>
</feature>
<dbReference type="Pfam" id="PF07690">
    <property type="entry name" value="MFS_1"/>
    <property type="match status" value="1"/>
</dbReference>
<feature type="transmembrane region" description="Helical" evidence="5">
    <location>
        <begin position="90"/>
        <end position="112"/>
    </location>
</feature>
<feature type="transmembrane region" description="Helical" evidence="5">
    <location>
        <begin position="460"/>
        <end position="483"/>
    </location>
</feature>
<keyword evidence="8" id="KW-1185">Reference proteome</keyword>
<dbReference type="InterPro" id="IPR020846">
    <property type="entry name" value="MFS_dom"/>
</dbReference>
<dbReference type="PANTHER" id="PTHR23501:SF201">
    <property type="entry name" value="MFS AFLATOXIN EFFLUX PUMP"/>
    <property type="match status" value="1"/>
</dbReference>
<feature type="transmembrane region" description="Helical" evidence="5">
    <location>
        <begin position="194"/>
        <end position="213"/>
    </location>
</feature>
<feature type="transmembrane region" description="Helical" evidence="5">
    <location>
        <begin position="301"/>
        <end position="320"/>
    </location>
</feature>
<dbReference type="AlphaFoldDB" id="A0A6A6RGC9"/>
<evidence type="ECO:0000256" key="4">
    <source>
        <dbReference type="ARBA" id="ARBA00023136"/>
    </source>
</evidence>
<feature type="domain" description="Major facilitator superfamily (MFS) profile" evidence="6">
    <location>
        <begin position="1"/>
        <end position="488"/>
    </location>
</feature>
<feature type="transmembrane region" description="Helical" evidence="5">
    <location>
        <begin position="124"/>
        <end position="144"/>
    </location>
</feature>
<organism evidence="7 8">
    <name type="scientific">Massarina eburnea CBS 473.64</name>
    <dbReference type="NCBI Taxonomy" id="1395130"/>
    <lineage>
        <taxon>Eukaryota</taxon>
        <taxon>Fungi</taxon>
        <taxon>Dikarya</taxon>
        <taxon>Ascomycota</taxon>
        <taxon>Pezizomycotina</taxon>
        <taxon>Dothideomycetes</taxon>
        <taxon>Pleosporomycetidae</taxon>
        <taxon>Pleosporales</taxon>
        <taxon>Massarineae</taxon>
        <taxon>Massarinaceae</taxon>
        <taxon>Massarina</taxon>
    </lineage>
</organism>
<proteinExistence type="predicted"/>
<dbReference type="FunFam" id="1.20.1720.10:FF:000012">
    <property type="entry name" value="MFS toxin efflux pump (AflT)"/>
    <property type="match status" value="1"/>
</dbReference>
<dbReference type="PANTHER" id="PTHR23501">
    <property type="entry name" value="MAJOR FACILITATOR SUPERFAMILY"/>
    <property type="match status" value="1"/>
</dbReference>
<accession>A0A6A6RGC9</accession>
<dbReference type="GO" id="GO:0022857">
    <property type="term" value="F:transmembrane transporter activity"/>
    <property type="evidence" value="ECO:0007669"/>
    <property type="project" value="InterPro"/>
</dbReference>
<name>A0A6A6RGC9_9PLEO</name>
<feature type="transmembrane region" description="Helical" evidence="5">
    <location>
        <begin position="35"/>
        <end position="53"/>
    </location>
</feature>
<comment type="subcellular location">
    <subcellularLocation>
        <location evidence="1">Membrane</location>
        <topology evidence="1">Multi-pass membrane protein</topology>
    </subcellularLocation>
</comment>
<evidence type="ECO:0000256" key="5">
    <source>
        <dbReference type="SAM" id="Phobius"/>
    </source>
</evidence>
<dbReference type="PRINTS" id="PR01036">
    <property type="entry name" value="TCRTETB"/>
</dbReference>
<evidence type="ECO:0000256" key="2">
    <source>
        <dbReference type="ARBA" id="ARBA00022692"/>
    </source>
</evidence>
<dbReference type="Gene3D" id="1.20.1250.20">
    <property type="entry name" value="MFS general substrate transporter like domains"/>
    <property type="match status" value="1"/>
</dbReference>
<dbReference type="Proteomes" id="UP000799753">
    <property type="component" value="Unassembled WGS sequence"/>
</dbReference>
<dbReference type="GO" id="GO:0005886">
    <property type="term" value="C:plasma membrane"/>
    <property type="evidence" value="ECO:0007669"/>
    <property type="project" value="TreeGrafter"/>
</dbReference>
<feature type="transmembrane region" description="Helical" evidence="5">
    <location>
        <begin position="329"/>
        <end position="349"/>
    </location>
</feature>
<dbReference type="CDD" id="cd17502">
    <property type="entry name" value="MFS_Azr1_MDR_like"/>
    <property type="match status" value="1"/>
</dbReference>
<dbReference type="EMBL" id="MU006822">
    <property type="protein sequence ID" value="KAF2634519.1"/>
    <property type="molecule type" value="Genomic_DNA"/>
</dbReference>
<evidence type="ECO:0000256" key="1">
    <source>
        <dbReference type="ARBA" id="ARBA00004141"/>
    </source>
</evidence>
<dbReference type="SUPFAM" id="SSF103473">
    <property type="entry name" value="MFS general substrate transporter"/>
    <property type="match status" value="2"/>
</dbReference>
<feature type="transmembrane region" description="Helical" evidence="5">
    <location>
        <begin position="267"/>
        <end position="289"/>
    </location>
</feature>
<keyword evidence="4 5" id="KW-0472">Membrane</keyword>
<feature type="transmembrane region" description="Helical" evidence="5">
    <location>
        <begin position="150"/>
        <end position="173"/>
    </location>
</feature>
<dbReference type="OrthoDB" id="10021397at2759"/>
<evidence type="ECO:0000313" key="7">
    <source>
        <dbReference type="EMBL" id="KAF2634519.1"/>
    </source>
</evidence>
<protein>
    <submittedName>
        <fullName evidence="7">Putative efflux pump antibiotic resistance protein</fullName>
    </submittedName>
</protein>
<dbReference type="InterPro" id="IPR036259">
    <property type="entry name" value="MFS_trans_sf"/>
</dbReference>
<keyword evidence="2 5" id="KW-0812">Transmembrane</keyword>
<reference evidence="7" key="1">
    <citation type="journal article" date="2020" name="Stud. Mycol.">
        <title>101 Dothideomycetes genomes: a test case for predicting lifestyles and emergence of pathogens.</title>
        <authorList>
            <person name="Haridas S."/>
            <person name="Albert R."/>
            <person name="Binder M."/>
            <person name="Bloem J."/>
            <person name="Labutti K."/>
            <person name="Salamov A."/>
            <person name="Andreopoulos B."/>
            <person name="Baker S."/>
            <person name="Barry K."/>
            <person name="Bills G."/>
            <person name="Bluhm B."/>
            <person name="Cannon C."/>
            <person name="Castanera R."/>
            <person name="Culley D."/>
            <person name="Daum C."/>
            <person name="Ezra D."/>
            <person name="Gonzalez J."/>
            <person name="Henrissat B."/>
            <person name="Kuo A."/>
            <person name="Liang C."/>
            <person name="Lipzen A."/>
            <person name="Lutzoni F."/>
            <person name="Magnuson J."/>
            <person name="Mondo S."/>
            <person name="Nolan M."/>
            <person name="Ohm R."/>
            <person name="Pangilinan J."/>
            <person name="Park H.-J."/>
            <person name="Ramirez L."/>
            <person name="Alfaro M."/>
            <person name="Sun H."/>
            <person name="Tritt A."/>
            <person name="Yoshinaga Y."/>
            <person name="Zwiers L.-H."/>
            <person name="Turgeon B."/>
            <person name="Goodwin S."/>
            <person name="Spatafora J."/>
            <person name="Crous P."/>
            <person name="Grigoriev I."/>
        </authorList>
    </citation>
    <scope>NUCLEOTIDE SEQUENCE</scope>
    <source>
        <strain evidence="7">CBS 473.64</strain>
    </source>
</reference>
<evidence type="ECO:0000313" key="8">
    <source>
        <dbReference type="Proteomes" id="UP000799753"/>
    </source>
</evidence>
<evidence type="ECO:0000256" key="3">
    <source>
        <dbReference type="ARBA" id="ARBA00022989"/>
    </source>
</evidence>
<keyword evidence="3 5" id="KW-1133">Transmembrane helix</keyword>